<dbReference type="PANTHER" id="PTHR37953">
    <property type="entry name" value="UPF0127 PROTEIN MJ1496"/>
    <property type="match status" value="1"/>
</dbReference>
<dbReference type="InterPro" id="IPR003795">
    <property type="entry name" value="DUF192"/>
</dbReference>
<dbReference type="AlphaFoldDB" id="A0A4Z0ZTP3"/>
<comment type="caution">
    <text evidence="1">The sequence shown here is derived from an EMBL/GenBank/DDBJ whole genome shotgun (WGS) entry which is preliminary data.</text>
</comment>
<gene>
    <name evidence="1" type="ORF">EHQ62_07245</name>
</gene>
<keyword evidence="2" id="KW-1185">Reference proteome</keyword>
<organism evidence="1 2">
    <name type="scientific">Leptospira jelokensis</name>
    <dbReference type="NCBI Taxonomy" id="2484931"/>
    <lineage>
        <taxon>Bacteria</taxon>
        <taxon>Pseudomonadati</taxon>
        <taxon>Spirochaetota</taxon>
        <taxon>Spirochaetia</taxon>
        <taxon>Leptospirales</taxon>
        <taxon>Leptospiraceae</taxon>
        <taxon>Leptospira</taxon>
    </lineage>
</organism>
<dbReference type="RefSeq" id="WP_135641536.1">
    <property type="nucleotide sequence ID" value="NZ_RQGH01000014.1"/>
</dbReference>
<evidence type="ECO:0000313" key="1">
    <source>
        <dbReference type="EMBL" id="TGL69788.1"/>
    </source>
</evidence>
<sequence length="155" mass="17778">MIITRFCILFILILGLFCKQAESFPSQTNTPEIIFGSVADRVLKLEIANTPSTRATGLMYRTKLGEDEGMLFVFPKAEYLNFWMKNTLIPLSIGYFSEDMRLLESFDMKPNQTEEMYNSRKPAMYALEVNQGWFAKHKIGKDAVLTLEKKVSAKD</sequence>
<proteinExistence type="predicted"/>
<reference evidence="1" key="1">
    <citation type="journal article" date="2019" name="PLoS Negl. Trop. Dis.">
        <title>Revisiting the worldwide diversity of Leptospira species in the environment.</title>
        <authorList>
            <person name="Vincent A.T."/>
            <person name="Schiettekatte O."/>
            <person name="Bourhy P."/>
            <person name="Veyrier F.J."/>
            <person name="Picardeau M."/>
        </authorList>
    </citation>
    <scope>NUCLEOTIDE SEQUENCE [LARGE SCALE GENOMIC DNA]</scope>
    <source>
        <strain evidence="1">201702451</strain>
    </source>
</reference>
<evidence type="ECO:0000313" key="2">
    <source>
        <dbReference type="Proteomes" id="UP000297567"/>
    </source>
</evidence>
<dbReference type="EMBL" id="RQGH01000014">
    <property type="protein sequence ID" value="TGL69788.1"/>
    <property type="molecule type" value="Genomic_DNA"/>
</dbReference>
<protein>
    <submittedName>
        <fullName evidence="1">DUF192 domain-containing protein</fullName>
    </submittedName>
</protein>
<dbReference type="Pfam" id="PF02643">
    <property type="entry name" value="DUF192"/>
    <property type="match status" value="1"/>
</dbReference>
<accession>A0A4Z0ZTP3</accession>
<dbReference type="Gene3D" id="2.60.120.1140">
    <property type="entry name" value="Protein of unknown function DUF192"/>
    <property type="match status" value="1"/>
</dbReference>
<dbReference type="InterPro" id="IPR038695">
    <property type="entry name" value="Saro_0823-like_sf"/>
</dbReference>
<dbReference type="OrthoDB" id="5526466at2"/>
<dbReference type="PANTHER" id="PTHR37953:SF1">
    <property type="entry name" value="UPF0127 PROTEIN MJ1496"/>
    <property type="match status" value="1"/>
</dbReference>
<dbReference type="Proteomes" id="UP000297567">
    <property type="component" value="Unassembled WGS sequence"/>
</dbReference>
<name>A0A4Z0ZTP3_9LEPT</name>